<organism evidence="1 2">
    <name type="scientific">Candidatus Saganbacteria bacterium</name>
    <dbReference type="NCBI Taxonomy" id="2575572"/>
    <lineage>
        <taxon>Bacteria</taxon>
        <taxon>Bacillati</taxon>
        <taxon>Saganbacteria</taxon>
    </lineage>
</organism>
<evidence type="ECO:0000313" key="2">
    <source>
        <dbReference type="Proteomes" id="UP000808761"/>
    </source>
</evidence>
<protein>
    <submittedName>
        <fullName evidence="1">Uncharacterized protein</fullName>
    </submittedName>
</protein>
<dbReference type="Proteomes" id="UP000808761">
    <property type="component" value="Unassembled WGS sequence"/>
</dbReference>
<comment type="caution">
    <text evidence="1">The sequence shown here is derived from an EMBL/GenBank/DDBJ whole genome shotgun (WGS) entry which is preliminary data.</text>
</comment>
<proteinExistence type="predicted"/>
<sequence length="55" mass="5739">MKQEAKDINAFDKSGMLACVEAAPKQIKDAAGRPIDVVLKKDFSSVIISGMGGSA</sequence>
<name>A0A9D6UMR5_UNCSA</name>
<dbReference type="EMBL" id="JACRKR010000018">
    <property type="protein sequence ID" value="MBI5078465.1"/>
    <property type="molecule type" value="Genomic_DNA"/>
</dbReference>
<dbReference type="AlphaFoldDB" id="A0A9D6UMR5"/>
<gene>
    <name evidence="1" type="ORF">HZB08_00380</name>
</gene>
<feature type="non-terminal residue" evidence="1">
    <location>
        <position position="55"/>
    </location>
</feature>
<accession>A0A9D6UMR5</accession>
<reference evidence="1" key="1">
    <citation type="submission" date="2020-07" db="EMBL/GenBank/DDBJ databases">
        <title>Huge and variable diversity of episymbiotic CPR bacteria and DPANN archaea in groundwater ecosystems.</title>
        <authorList>
            <person name="He C.Y."/>
            <person name="Keren R."/>
            <person name="Whittaker M."/>
            <person name="Farag I.F."/>
            <person name="Doudna J."/>
            <person name="Cate J.H.D."/>
            <person name="Banfield J.F."/>
        </authorList>
    </citation>
    <scope>NUCLEOTIDE SEQUENCE</scope>
    <source>
        <strain evidence="1">NC_groundwater_1860_Pr3_B-0.1um_51_7</strain>
    </source>
</reference>
<evidence type="ECO:0000313" key="1">
    <source>
        <dbReference type="EMBL" id="MBI5078465.1"/>
    </source>
</evidence>